<dbReference type="STRING" id="429009.Adeg_0852"/>
<gene>
    <name evidence="1" type="ordered locus">Adeg_0852</name>
</gene>
<dbReference type="AlphaFoldDB" id="C9RCL5"/>
<name>C9RCL5_AMMDK</name>
<reference evidence="1 2" key="1">
    <citation type="submission" date="2009-10" db="EMBL/GenBank/DDBJ databases">
        <title>Complete sequence of chromosome of Ammonifex degensii KC4.</title>
        <authorList>
            <consortium name="US DOE Joint Genome Institute"/>
            <person name="Kerfeld C."/>
            <person name="Goodner B."/>
            <person name="Huber H."/>
            <person name="Stetter K."/>
            <person name="Lucas S."/>
            <person name="Copeland A."/>
            <person name="Lapidus A."/>
            <person name="Glavina del Rio T."/>
            <person name="Dalin E."/>
            <person name="Tice H."/>
            <person name="Bruce D."/>
            <person name="Goodwin L."/>
            <person name="Pitluck S."/>
            <person name="Saunders E."/>
            <person name="Brettin T."/>
            <person name="Detter J.C."/>
            <person name="Han C."/>
            <person name="Larimer F."/>
            <person name="Land M."/>
            <person name="Hauser L."/>
            <person name="Kyrpides N."/>
            <person name="Ovchinnikova G."/>
            <person name="Richardson P."/>
        </authorList>
    </citation>
    <scope>NUCLEOTIDE SEQUENCE [LARGE SCALE GENOMIC DNA]</scope>
    <source>
        <strain evidence="2">DSM 10501 / KC4</strain>
    </source>
</reference>
<dbReference type="EMBL" id="CP001785">
    <property type="protein sequence ID" value="ACX51992.1"/>
    <property type="molecule type" value="Genomic_DNA"/>
</dbReference>
<dbReference type="HOGENOM" id="CLU_3354165_0_0_9"/>
<evidence type="ECO:0000313" key="1">
    <source>
        <dbReference type="EMBL" id="ACX51992.1"/>
    </source>
</evidence>
<keyword evidence="2" id="KW-1185">Reference proteome</keyword>
<accession>C9RCL5</accession>
<dbReference type="Proteomes" id="UP000002620">
    <property type="component" value="Chromosome"/>
</dbReference>
<evidence type="ECO:0000313" key="2">
    <source>
        <dbReference type="Proteomes" id="UP000002620"/>
    </source>
</evidence>
<organism evidence="1 2">
    <name type="scientific">Ammonifex degensii (strain DSM 10501 / KC4)</name>
    <dbReference type="NCBI Taxonomy" id="429009"/>
    <lineage>
        <taxon>Bacteria</taxon>
        <taxon>Bacillati</taxon>
        <taxon>Bacillota</taxon>
        <taxon>Clostridia</taxon>
        <taxon>Thermoanaerobacterales</taxon>
        <taxon>Thermoanaerobacteraceae</taxon>
        <taxon>Ammonifex</taxon>
    </lineage>
</organism>
<dbReference type="KEGG" id="adg:Adeg_0852"/>
<protein>
    <submittedName>
        <fullName evidence="1">Uncharacterized protein</fullName>
    </submittedName>
</protein>
<proteinExistence type="predicted"/>
<sequence length="36" mass="3933">MRTLSVDFHYLTDQVLSPLTLRLGQGSTPQYAGLPG</sequence>